<dbReference type="SUPFAM" id="SSF140931">
    <property type="entry name" value="Fic-like"/>
    <property type="match status" value="1"/>
</dbReference>
<dbReference type="Pfam" id="PF02661">
    <property type="entry name" value="Fic"/>
    <property type="match status" value="1"/>
</dbReference>
<dbReference type="InterPro" id="IPR036597">
    <property type="entry name" value="Fido-like_dom_sf"/>
</dbReference>
<keyword evidence="3" id="KW-0547">Nucleotide-binding</keyword>
<name>A0AB34C9V3_9PSED</name>
<evidence type="ECO:0000313" key="9">
    <source>
        <dbReference type="EMBL" id="KAA5844100.1"/>
    </source>
</evidence>
<evidence type="ECO:0000313" key="10">
    <source>
        <dbReference type="Proteomes" id="UP000323924"/>
    </source>
</evidence>
<dbReference type="GO" id="GO:0005524">
    <property type="term" value="F:ATP binding"/>
    <property type="evidence" value="ECO:0007669"/>
    <property type="project" value="UniProtKB-KW"/>
</dbReference>
<accession>A0AB34C9V3</accession>
<dbReference type="EC" id="2.7.7.108" evidence="5"/>
<comment type="catalytic activity">
    <reaction evidence="6">
        <text>L-threonyl-[protein] + ATP = 3-O-(5'-adenylyl)-L-threonyl-[protein] + diphosphate</text>
        <dbReference type="Rhea" id="RHEA:54292"/>
        <dbReference type="Rhea" id="RHEA-COMP:11060"/>
        <dbReference type="Rhea" id="RHEA-COMP:13847"/>
        <dbReference type="ChEBI" id="CHEBI:30013"/>
        <dbReference type="ChEBI" id="CHEBI:30616"/>
        <dbReference type="ChEBI" id="CHEBI:33019"/>
        <dbReference type="ChEBI" id="CHEBI:138113"/>
        <dbReference type="EC" id="2.7.7.108"/>
    </reaction>
</comment>
<dbReference type="GO" id="GO:0070733">
    <property type="term" value="F:AMPylase activity"/>
    <property type="evidence" value="ECO:0007669"/>
    <property type="project" value="UniProtKB-EC"/>
</dbReference>
<evidence type="ECO:0000256" key="6">
    <source>
        <dbReference type="ARBA" id="ARBA00047939"/>
    </source>
</evidence>
<organism evidence="9 10">
    <name type="scientific">Pseudomonas chlororaphis</name>
    <dbReference type="NCBI Taxonomy" id="587753"/>
    <lineage>
        <taxon>Bacteria</taxon>
        <taxon>Pseudomonadati</taxon>
        <taxon>Pseudomonadota</taxon>
        <taxon>Gammaproteobacteria</taxon>
        <taxon>Pseudomonadales</taxon>
        <taxon>Pseudomonadaceae</taxon>
        <taxon>Pseudomonas</taxon>
    </lineage>
</organism>
<evidence type="ECO:0000256" key="5">
    <source>
        <dbReference type="ARBA" id="ARBA00034531"/>
    </source>
</evidence>
<dbReference type="Proteomes" id="UP000323924">
    <property type="component" value="Unassembled WGS sequence"/>
</dbReference>
<comment type="catalytic activity">
    <reaction evidence="7">
        <text>L-tyrosyl-[protein] + ATP = O-(5'-adenylyl)-L-tyrosyl-[protein] + diphosphate</text>
        <dbReference type="Rhea" id="RHEA:54288"/>
        <dbReference type="Rhea" id="RHEA-COMP:10136"/>
        <dbReference type="Rhea" id="RHEA-COMP:13846"/>
        <dbReference type="ChEBI" id="CHEBI:30616"/>
        <dbReference type="ChEBI" id="CHEBI:33019"/>
        <dbReference type="ChEBI" id="CHEBI:46858"/>
        <dbReference type="ChEBI" id="CHEBI:83624"/>
        <dbReference type="EC" id="2.7.7.108"/>
    </reaction>
</comment>
<keyword evidence="1" id="KW-0808">Transferase</keyword>
<evidence type="ECO:0000256" key="2">
    <source>
        <dbReference type="ARBA" id="ARBA00022695"/>
    </source>
</evidence>
<feature type="domain" description="Fido" evidence="8">
    <location>
        <begin position="55"/>
        <end position="195"/>
    </location>
</feature>
<evidence type="ECO:0000256" key="7">
    <source>
        <dbReference type="ARBA" id="ARBA00048696"/>
    </source>
</evidence>
<dbReference type="PANTHER" id="PTHR39560">
    <property type="entry name" value="PROTEIN ADENYLYLTRANSFERASE FIC-RELATED"/>
    <property type="match status" value="1"/>
</dbReference>
<keyword evidence="4" id="KW-0067">ATP-binding</keyword>
<dbReference type="GO" id="GO:0051302">
    <property type="term" value="P:regulation of cell division"/>
    <property type="evidence" value="ECO:0007669"/>
    <property type="project" value="TreeGrafter"/>
</dbReference>
<dbReference type="Gene3D" id="1.10.3290.10">
    <property type="entry name" value="Fido-like domain"/>
    <property type="match status" value="1"/>
</dbReference>
<keyword evidence="2" id="KW-0548">Nucleotidyltransferase</keyword>
<proteinExistence type="predicted"/>
<dbReference type="EMBL" id="VWPC01000006">
    <property type="protein sequence ID" value="KAA5844100.1"/>
    <property type="molecule type" value="Genomic_DNA"/>
</dbReference>
<reference evidence="9 10" key="1">
    <citation type="submission" date="2019-09" db="EMBL/GenBank/DDBJ databases">
        <authorList>
            <person name="Vacheron J."/>
            <person name="Dubost A."/>
            <person name="Prigent-Combaret C."/>
            <person name="Muller D."/>
        </authorList>
    </citation>
    <scope>NUCLEOTIDE SEQUENCE [LARGE SCALE GENOMIC DNA]</scope>
    <source>
        <strain evidence="9 10">JV497</strain>
    </source>
</reference>
<evidence type="ECO:0000256" key="3">
    <source>
        <dbReference type="ARBA" id="ARBA00022741"/>
    </source>
</evidence>
<evidence type="ECO:0000256" key="1">
    <source>
        <dbReference type="ARBA" id="ARBA00022679"/>
    </source>
</evidence>
<gene>
    <name evidence="9" type="ORF">F2A38_06415</name>
</gene>
<dbReference type="AlphaFoldDB" id="A0AB34C9V3"/>
<evidence type="ECO:0000259" key="8">
    <source>
        <dbReference type="PROSITE" id="PS51459"/>
    </source>
</evidence>
<dbReference type="RefSeq" id="WP_150049432.1">
    <property type="nucleotide sequence ID" value="NZ_VWPC01000006.1"/>
</dbReference>
<dbReference type="PANTHER" id="PTHR39560:SF1">
    <property type="entry name" value="PROTEIN ADENYLYLTRANSFERASE FIC-RELATED"/>
    <property type="match status" value="1"/>
</dbReference>
<dbReference type="InterPro" id="IPR003812">
    <property type="entry name" value="Fido"/>
</dbReference>
<sequence length="204" mass="23612">MNTDKYGVGHDPDCYLGTDVLKNLLDLRDERDLNEAERYLTEKCATQFEFQEPPYSLATLKDIHHTLFSRIYSWAGELRTVKISKGGNQFCIPERIEPEATKEFSRLKAAGWFDGYSREQLVVACADSYGTINVLYPFREGNGRTQRILFEWIIVNAGYKIDWWAVDQQEWVAANISSFHGNDHHLNQIFERCIGMPIQEDVHS</sequence>
<evidence type="ECO:0000256" key="4">
    <source>
        <dbReference type="ARBA" id="ARBA00022840"/>
    </source>
</evidence>
<comment type="caution">
    <text evidence="9">The sequence shown here is derived from an EMBL/GenBank/DDBJ whole genome shotgun (WGS) entry which is preliminary data.</text>
</comment>
<dbReference type="PROSITE" id="PS51459">
    <property type="entry name" value="FIDO"/>
    <property type="match status" value="1"/>
</dbReference>
<protein>
    <recommendedName>
        <fullName evidence="5">protein adenylyltransferase</fullName>
        <ecNumber evidence="5">2.7.7.108</ecNumber>
    </recommendedName>
</protein>